<organism evidence="1 2">
    <name type="scientific">Ignatzschineria indica</name>
    <dbReference type="NCBI Taxonomy" id="472583"/>
    <lineage>
        <taxon>Bacteria</taxon>
        <taxon>Pseudomonadati</taxon>
        <taxon>Pseudomonadota</taxon>
        <taxon>Gammaproteobacteria</taxon>
        <taxon>Cardiobacteriales</taxon>
        <taxon>Ignatzschineriaceae</taxon>
        <taxon>Ignatzschineria</taxon>
    </lineage>
</organism>
<evidence type="ECO:0000313" key="1">
    <source>
        <dbReference type="EMBL" id="PWD83078.1"/>
    </source>
</evidence>
<reference evidence="1 2" key="1">
    <citation type="journal article" date="2018" name="Genome Announc.">
        <title>Ignatzschineria cameli sp. nov., isolated from necrotic foot tissue of dromedaries (Camelus dromedarius) and associated maggots (Wohlfahrtia species) in Dubai.</title>
        <authorList>
            <person name="Tsang C.C."/>
            <person name="Tang J.Y."/>
            <person name="Fong J.Y."/>
            <person name="Kinne J."/>
            <person name="Lee H.H."/>
            <person name="Joseph M."/>
            <person name="Jose S."/>
            <person name="Schuster R.K."/>
            <person name="Tang Y."/>
            <person name="Sivakumar S."/>
            <person name="Chen J.H."/>
            <person name="Teng J.L."/>
            <person name="Lau S.K."/>
            <person name="Wernery U."/>
            <person name="Woo P.C."/>
        </authorList>
    </citation>
    <scope>NUCLEOTIDE SEQUENCE [LARGE SCALE GENOMIC DNA]</scope>
    <source>
        <strain evidence="1 2">KCTC 22643</strain>
    </source>
</reference>
<name>A0A2U2AJR7_9GAMM</name>
<keyword evidence="2" id="KW-1185">Reference proteome</keyword>
<dbReference type="RefSeq" id="WP_109236292.1">
    <property type="nucleotide sequence ID" value="NZ_BMXZ01000002.1"/>
</dbReference>
<protein>
    <submittedName>
        <fullName evidence="1">Uncharacterized protein</fullName>
    </submittedName>
</protein>
<dbReference type="AlphaFoldDB" id="A0A2U2AJR7"/>
<dbReference type="Proteomes" id="UP000244948">
    <property type="component" value="Unassembled WGS sequence"/>
</dbReference>
<evidence type="ECO:0000313" key="2">
    <source>
        <dbReference type="Proteomes" id="UP000244948"/>
    </source>
</evidence>
<accession>A0A2U2AJR7</accession>
<dbReference type="EMBL" id="QEWR01000003">
    <property type="protein sequence ID" value="PWD83078.1"/>
    <property type="molecule type" value="Genomic_DNA"/>
</dbReference>
<proteinExistence type="predicted"/>
<gene>
    <name evidence="1" type="ORF">DC082_06550</name>
</gene>
<comment type="caution">
    <text evidence="1">The sequence shown here is derived from an EMBL/GenBank/DDBJ whole genome shotgun (WGS) entry which is preliminary data.</text>
</comment>
<sequence>MSKRILKTDSRYPKLLATYMNTKAGQAFALSVMSQLVDGFEVDSKGRIETVHIDDTQSIKLDME</sequence>